<proteinExistence type="predicted"/>
<accession>A0ABR3ZXJ2</accession>
<gene>
    <name evidence="1" type="ORF">N7G274_008738</name>
</gene>
<reference evidence="1 2" key="1">
    <citation type="submission" date="2024-09" db="EMBL/GenBank/DDBJ databases">
        <title>Rethinking Asexuality: The Enigmatic Case of Functional Sexual Genes in Lepraria (Stereocaulaceae).</title>
        <authorList>
            <person name="Doellman M."/>
            <person name="Sun Y."/>
            <person name="Barcenas-Pena A."/>
            <person name="Lumbsch H.T."/>
            <person name="Grewe F."/>
        </authorList>
    </citation>
    <scope>NUCLEOTIDE SEQUENCE [LARGE SCALE GENOMIC DNA]</scope>
    <source>
        <strain evidence="1 2">Mercado 3170</strain>
    </source>
</reference>
<dbReference type="Proteomes" id="UP001590950">
    <property type="component" value="Unassembled WGS sequence"/>
</dbReference>
<protein>
    <submittedName>
        <fullName evidence="1">Uncharacterized protein</fullName>
    </submittedName>
</protein>
<dbReference type="EMBL" id="JBEFKJ010000032">
    <property type="protein sequence ID" value="KAL2038399.1"/>
    <property type="molecule type" value="Genomic_DNA"/>
</dbReference>
<evidence type="ECO:0000313" key="2">
    <source>
        <dbReference type="Proteomes" id="UP001590950"/>
    </source>
</evidence>
<evidence type="ECO:0000313" key="1">
    <source>
        <dbReference type="EMBL" id="KAL2038399.1"/>
    </source>
</evidence>
<keyword evidence="2" id="KW-1185">Reference proteome</keyword>
<sequence length="73" mass="8309">MTFGNPKVIFMADRPYVGKEVPAGALVNVFVAVEILLLEATVHQEHWQRFEKYLRSSPEEMQIRLYGNDDAAA</sequence>
<name>A0ABR3ZXJ2_9LECA</name>
<comment type="caution">
    <text evidence="1">The sequence shown here is derived from an EMBL/GenBank/DDBJ whole genome shotgun (WGS) entry which is preliminary data.</text>
</comment>
<organism evidence="1 2">
    <name type="scientific">Stereocaulon virgatum</name>
    <dbReference type="NCBI Taxonomy" id="373712"/>
    <lineage>
        <taxon>Eukaryota</taxon>
        <taxon>Fungi</taxon>
        <taxon>Dikarya</taxon>
        <taxon>Ascomycota</taxon>
        <taxon>Pezizomycotina</taxon>
        <taxon>Lecanoromycetes</taxon>
        <taxon>OSLEUM clade</taxon>
        <taxon>Lecanoromycetidae</taxon>
        <taxon>Lecanorales</taxon>
        <taxon>Lecanorineae</taxon>
        <taxon>Stereocaulaceae</taxon>
        <taxon>Stereocaulon</taxon>
    </lineage>
</organism>